<evidence type="ECO:0000313" key="1">
    <source>
        <dbReference type="EMBL" id="AWY41749.1"/>
    </source>
</evidence>
<protein>
    <submittedName>
        <fullName evidence="1">Uncharacterized protein</fullName>
    </submittedName>
</protein>
<name>A0A2Z4RLD6_PSEPU</name>
<gene>
    <name evidence="1" type="ORF">DKY63_18345</name>
</gene>
<accession>A0A2Z4RLD6</accession>
<sequence length="80" mass="8510">MVVNDNAGSLTPSSVLESIASMLAPTGFLTHPDPLSKRQAPTPCLPFLFQSLKRTTECPASPKPIGYVQDATRKPVVSIS</sequence>
<evidence type="ECO:0000313" key="2">
    <source>
        <dbReference type="Proteomes" id="UP000250299"/>
    </source>
</evidence>
<dbReference type="AlphaFoldDB" id="A0A2Z4RLD6"/>
<reference evidence="1 2" key="1">
    <citation type="submission" date="2018-05" db="EMBL/GenBank/DDBJ databases">
        <title>Whole genome sequence of Pseudomonas putida JBC17.</title>
        <authorList>
            <person name="Lee Y.H."/>
            <person name="David K."/>
        </authorList>
    </citation>
    <scope>NUCLEOTIDE SEQUENCE [LARGE SCALE GENOMIC DNA]</scope>
    <source>
        <strain evidence="1 2">JBC17</strain>
    </source>
</reference>
<dbReference type="Proteomes" id="UP000250299">
    <property type="component" value="Chromosome"/>
</dbReference>
<organism evidence="1 2">
    <name type="scientific">Pseudomonas putida</name>
    <name type="common">Arthrobacter siderocapsulatus</name>
    <dbReference type="NCBI Taxonomy" id="303"/>
    <lineage>
        <taxon>Bacteria</taxon>
        <taxon>Pseudomonadati</taxon>
        <taxon>Pseudomonadota</taxon>
        <taxon>Gammaproteobacteria</taxon>
        <taxon>Pseudomonadales</taxon>
        <taxon>Pseudomonadaceae</taxon>
        <taxon>Pseudomonas</taxon>
    </lineage>
</organism>
<proteinExistence type="predicted"/>
<dbReference type="EMBL" id="CP029693">
    <property type="protein sequence ID" value="AWY41749.1"/>
    <property type="molecule type" value="Genomic_DNA"/>
</dbReference>
<dbReference type="OrthoDB" id="9972114at2"/>